<dbReference type="PANTHER" id="PTHR13603:SF1">
    <property type="entry name" value="TRANSMEMBRANE PROTEIN 186"/>
    <property type="match status" value="1"/>
</dbReference>
<evidence type="ECO:0000313" key="10">
    <source>
        <dbReference type="EMBL" id="CAG9767191.1"/>
    </source>
</evidence>
<dbReference type="Proteomes" id="UP001152799">
    <property type="component" value="Chromosome 4"/>
</dbReference>
<keyword evidence="11" id="KW-1185">Reference proteome</keyword>
<feature type="transmembrane region" description="Helical" evidence="9">
    <location>
        <begin position="133"/>
        <end position="158"/>
    </location>
</feature>
<keyword evidence="4 9" id="KW-0812">Transmembrane</keyword>
<name>A0A9N9QPU8_9CUCU</name>
<evidence type="ECO:0000256" key="1">
    <source>
        <dbReference type="ARBA" id="ARBA00004448"/>
    </source>
</evidence>
<sequence length="232" mass="26746">MLLKCIQCIYQRSLIQKSVLRTFRTSTYLYDEKDQKRKAFLDSIKANRAKNITEDSTIAEKESLISLLNVQKVTGPIPKGFKTIYKFPQIRYLGLINRLKVYQTLFTGLTIVGTSLFYFCGILSGNVVISSTVIGLAGCATLYSLGYVAARFVGFIYYNEETDRVRIAYVDFWGRRRDIEIPRDDIMPRADAPVGFINRVWFPLRRYSTNEILKLQLEQGLILDQKILKKIL</sequence>
<accession>A0A9N9QPU8</accession>
<dbReference type="GO" id="GO:0005743">
    <property type="term" value="C:mitochondrial inner membrane"/>
    <property type="evidence" value="ECO:0007669"/>
    <property type="project" value="UniProtKB-SubCell"/>
</dbReference>
<evidence type="ECO:0000256" key="6">
    <source>
        <dbReference type="ARBA" id="ARBA00022989"/>
    </source>
</evidence>
<dbReference type="InterPro" id="IPR026571">
    <property type="entry name" value="Tmem186"/>
</dbReference>
<comment type="subcellular location">
    <subcellularLocation>
        <location evidence="1">Mitochondrion inner membrane</location>
        <topology evidence="1">Multi-pass membrane protein</topology>
    </subcellularLocation>
</comment>
<keyword evidence="5" id="KW-0999">Mitochondrion inner membrane</keyword>
<comment type="similarity">
    <text evidence="2">Belongs to the TMEM186 family.</text>
</comment>
<evidence type="ECO:0000256" key="9">
    <source>
        <dbReference type="SAM" id="Phobius"/>
    </source>
</evidence>
<feature type="transmembrane region" description="Helical" evidence="9">
    <location>
        <begin position="105"/>
        <end position="127"/>
    </location>
</feature>
<gene>
    <name evidence="10" type="ORF">CEUTPL_LOCUS7757</name>
</gene>
<keyword evidence="8 9" id="KW-0472">Membrane</keyword>
<evidence type="ECO:0000256" key="8">
    <source>
        <dbReference type="ARBA" id="ARBA00023136"/>
    </source>
</evidence>
<dbReference type="EMBL" id="OU892280">
    <property type="protein sequence ID" value="CAG9767191.1"/>
    <property type="molecule type" value="Genomic_DNA"/>
</dbReference>
<keyword evidence="7" id="KW-0496">Mitochondrion</keyword>
<dbReference type="AlphaFoldDB" id="A0A9N9QPU8"/>
<evidence type="ECO:0000256" key="7">
    <source>
        <dbReference type="ARBA" id="ARBA00023128"/>
    </source>
</evidence>
<protein>
    <recommendedName>
        <fullName evidence="3">Transmembrane protein 186</fullName>
    </recommendedName>
</protein>
<proteinExistence type="inferred from homology"/>
<evidence type="ECO:0000256" key="4">
    <source>
        <dbReference type="ARBA" id="ARBA00022692"/>
    </source>
</evidence>
<keyword evidence="6 9" id="KW-1133">Transmembrane helix</keyword>
<evidence type="ECO:0000256" key="5">
    <source>
        <dbReference type="ARBA" id="ARBA00022792"/>
    </source>
</evidence>
<dbReference type="PANTHER" id="PTHR13603">
    <property type="entry name" value="TRANSMEMBRANE PROTEIN 186"/>
    <property type="match status" value="1"/>
</dbReference>
<evidence type="ECO:0000313" key="11">
    <source>
        <dbReference type="Proteomes" id="UP001152799"/>
    </source>
</evidence>
<evidence type="ECO:0000256" key="3">
    <source>
        <dbReference type="ARBA" id="ARBA00014604"/>
    </source>
</evidence>
<organism evidence="10 11">
    <name type="scientific">Ceutorhynchus assimilis</name>
    <name type="common">cabbage seed weevil</name>
    <dbReference type="NCBI Taxonomy" id="467358"/>
    <lineage>
        <taxon>Eukaryota</taxon>
        <taxon>Metazoa</taxon>
        <taxon>Ecdysozoa</taxon>
        <taxon>Arthropoda</taxon>
        <taxon>Hexapoda</taxon>
        <taxon>Insecta</taxon>
        <taxon>Pterygota</taxon>
        <taxon>Neoptera</taxon>
        <taxon>Endopterygota</taxon>
        <taxon>Coleoptera</taxon>
        <taxon>Polyphaga</taxon>
        <taxon>Cucujiformia</taxon>
        <taxon>Curculionidae</taxon>
        <taxon>Ceutorhynchinae</taxon>
        <taxon>Ceutorhynchus</taxon>
    </lineage>
</organism>
<dbReference type="OrthoDB" id="6147888at2759"/>
<reference evidence="10" key="1">
    <citation type="submission" date="2022-01" db="EMBL/GenBank/DDBJ databases">
        <authorList>
            <person name="King R."/>
        </authorList>
    </citation>
    <scope>NUCLEOTIDE SEQUENCE</scope>
</reference>
<evidence type="ECO:0000256" key="2">
    <source>
        <dbReference type="ARBA" id="ARBA00007020"/>
    </source>
</evidence>